<evidence type="ECO:0000313" key="4">
    <source>
        <dbReference type="Proteomes" id="UP000169848"/>
    </source>
</evidence>
<protein>
    <submittedName>
        <fullName evidence="3">Uncharacterized protein</fullName>
    </submittedName>
</protein>
<name>A0A0Y0C462_9ALPH</name>
<feature type="region of interest" description="Disordered" evidence="1">
    <location>
        <begin position="150"/>
        <end position="193"/>
    </location>
</feature>
<dbReference type="EMBL" id="KT594769">
    <property type="protein sequence ID" value="AMB17054.1"/>
    <property type="molecule type" value="Genomic_DNA"/>
</dbReference>
<feature type="transmembrane region" description="Helical" evidence="2">
    <location>
        <begin position="107"/>
        <end position="126"/>
    </location>
</feature>
<evidence type="ECO:0000256" key="2">
    <source>
        <dbReference type="SAM" id="Phobius"/>
    </source>
</evidence>
<gene>
    <name evidence="3" type="primary">PW3</name>
</gene>
<dbReference type="RefSeq" id="YP_009227228.1">
    <property type="nucleotide sequence ID" value="NC_029132.1"/>
</dbReference>
<keyword evidence="4" id="KW-1185">Reference proteome</keyword>
<dbReference type="Proteomes" id="UP000169848">
    <property type="component" value="Segment"/>
</dbReference>
<keyword evidence="2" id="KW-0472">Membrane</keyword>
<keyword evidence="2" id="KW-1133">Transmembrane helix</keyword>
<proteinExistence type="predicted"/>
<reference evidence="3 4" key="1">
    <citation type="journal article" date="2016" name="BMC Genomics">
        <title>The first genome sequence of a metatherian herpesvirus: Macropodid herpesvirus 1.</title>
        <authorList>
            <person name="Vaz P.K."/>
            <person name="Mahony T.J."/>
            <person name="Hartley C.A."/>
            <person name="Fowler E.V."/>
            <person name="Ficorilli N."/>
            <person name="Lee S.W."/>
            <person name="Gilkerson J.R."/>
            <person name="Browning G.F."/>
            <person name="Devlin J.M."/>
        </authorList>
    </citation>
    <scope>NUCLEOTIDE SEQUENCE [LARGE SCALE GENOMIC DNA]</scope>
    <source>
        <strain evidence="3">MaHV1.3076/08</strain>
    </source>
</reference>
<evidence type="ECO:0000256" key="1">
    <source>
        <dbReference type="SAM" id="MobiDB-lite"/>
    </source>
</evidence>
<accession>A0A0Y0C462</accession>
<sequence>MANIGTTLSLRRDLYSCLELPEFTEVVSMLCEDQMVPPWLENIILVALQKDVLAHIPPVDVPVKAILQPFKYPVKYFIVQMVAIDFALDKLHYPQTPLDICRLTSPILILNILFYIINILSIKYALVPVVTRNQILAAFSLEQGDRHLRLENCPPRETPTVASNEKKPPGRGRQRGNKISKPPQGRTRCPNNT</sequence>
<feature type="compositionally biased region" description="Basic residues" evidence="1">
    <location>
        <begin position="169"/>
        <end position="178"/>
    </location>
</feature>
<keyword evidence="2" id="KW-0812">Transmembrane</keyword>
<organism evidence="3 4">
    <name type="scientific">Macropodid alphaherpesvirus 1</name>
    <dbReference type="NCBI Taxonomy" id="137443"/>
    <lineage>
        <taxon>Viruses</taxon>
        <taxon>Duplodnaviria</taxon>
        <taxon>Heunggongvirae</taxon>
        <taxon>Peploviricota</taxon>
        <taxon>Herviviricetes</taxon>
        <taxon>Herpesvirales</taxon>
        <taxon>Orthoherpesviridae</taxon>
        <taxon>Alphaherpesvirinae</taxon>
        <taxon>Simplexvirus</taxon>
        <taxon>Simplexvirus macropodidalpha1</taxon>
    </lineage>
</organism>
<dbReference type="KEGG" id="vg:26828110"/>
<evidence type="ECO:0000313" key="3">
    <source>
        <dbReference type="EMBL" id="AMB17054.1"/>
    </source>
</evidence>
<dbReference type="GeneID" id="26828110"/>